<evidence type="ECO:0000256" key="4">
    <source>
        <dbReference type="ARBA" id="ARBA00022475"/>
    </source>
</evidence>
<organism evidence="11 12">
    <name type="scientific">Starkeya nomas</name>
    <dbReference type="NCBI Taxonomy" id="2666134"/>
    <lineage>
        <taxon>Bacteria</taxon>
        <taxon>Pseudomonadati</taxon>
        <taxon>Pseudomonadota</taxon>
        <taxon>Alphaproteobacteria</taxon>
        <taxon>Hyphomicrobiales</taxon>
        <taxon>Xanthobacteraceae</taxon>
        <taxon>Starkeya</taxon>
    </lineage>
</organism>
<keyword evidence="7 9" id="KW-1133">Transmembrane helix</keyword>
<evidence type="ECO:0000256" key="8">
    <source>
        <dbReference type="ARBA" id="ARBA00023136"/>
    </source>
</evidence>
<feature type="transmembrane region" description="Helical" evidence="9">
    <location>
        <begin position="20"/>
        <end position="46"/>
    </location>
</feature>
<evidence type="ECO:0000259" key="10">
    <source>
        <dbReference type="PROSITE" id="PS50928"/>
    </source>
</evidence>
<dbReference type="PANTHER" id="PTHR30133">
    <property type="entry name" value="CATIONIC AMINO ACID TRANSPORTER, MEMBRANE COMPONENT"/>
    <property type="match status" value="1"/>
</dbReference>
<evidence type="ECO:0000256" key="5">
    <source>
        <dbReference type="ARBA" id="ARBA00022519"/>
    </source>
</evidence>
<keyword evidence="6 9" id="KW-0812">Transmembrane</keyword>
<dbReference type="GO" id="GO:0043190">
    <property type="term" value="C:ATP-binding cassette (ABC) transporter complex"/>
    <property type="evidence" value="ECO:0007669"/>
    <property type="project" value="InterPro"/>
</dbReference>
<dbReference type="Gene3D" id="1.10.3720.10">
    <property type="entry name" value="MetI-like"/>
    <property type="match status" value="1"/>
</dbReference>
<protein>
    <submittedName>
        <fullName evidence="11">Octopine transport system permease protein OccQ</fullName>
    </submittedName>
</protein>
<evidence type="ECO:0000256" key="1">
    <source>
        <dbReference type="ARBA" id="ARBA00004429"/>
    </source>
</evidence>
<accession>A0A5S9NQX2</accession>
<dbReference type="PANTHER" id="PTHR30133:SF2">
    <property type="entry name" value="ARGININE ABC TRANSPORTER PERMEASE PROTEIN ARTQ"/>
    <property type="match status" value="1"/>
</dbReference>
<reference evidence="11 12" key="1">
    <citation type="submission" date="2019-12" db="EMBL/GenBank/DDBJ databases">
        <authorList>
            <person name="Reyes-Prieto M."/>
        </authorList>
    </citation>
    <scope>NUCLEOTIDE SEQUENCE [LARGE SCALE GENOMIC DNA]</scope>
    <source>
        <strain evidence="11">HF14-78462</strain>
    </source>
</reference>
<keyword evidence="4" id="KW-1003">Cell membrane</keyword>
<proteinExistence type="inferred from homology"/>
<dbReference type="Pfam" id="PF00528">
    <property type="entry name" value="BPD_transp_1"/>
    <property type="match status" value="1"/>
</dbReference>
<dbReference type="AlphaFoldDB" id="A0A5S9NQX2"/>
<feature type="transmembrane region" description="Helical" evidence="9">
    <location>
        <begin position="204"/>
        <end position="225"/>
    </location>
</feature>
<evidence type="ECO:0000256" key="6">
    <source>
        <dbReference type="ARBA" id="ARBA00022692"/>
    </source>
</evidence>
<dbReference type="EMBL" id="CACSAS010000001">
    <property type="protein sequence ID" value="CAA0092852.1"/>
    <property type="molecule type" value="Genomic_DNA"/>
</dbReference>
<keyword evidence="8 9" id="KW-0472">Membrane</keyword>
<evidence type="ECO:0000256" key="9">
    <source>
        <dbReference type="RuleBase" id="RU363032"/>
    </source>
</evidence>
<evidence type="ECO:0000256" key="7">
    <source>
        <dbReference type="ARBA" id="ARBA00022989"/>
    </source>
</evidence>
<comment type="subcellular location">
    <subcellularLocation>
        <location evidence="1">Cell inner membrane</location>
        <topology evidence="1">Multi-pass membrane protein</topology>
    </subcellularLocation>
    <subcellularLocation>
        <location evidence="9">Cell membrane</location>
        <topology evidence="9">Multi-pass membrane protein</topology>
    </subcellularLocation>
</comment>
<feature type="domain" description="ABC transmembrane type-1" evidence="10">
    <location>
        <begin position="22"/>
        <end position="222"/>
    </location>
</feature>
<feature type="transmembrane region" description="Helical" evidence="9">
    <location>
        <begin position="98"/>
        <end position="117"/>
    </location>
</feature>
<dbReference type="InterPro" id="IPR035906">
    <property type="entry name" value="MetI-like_sf"/>
</dbReference>
<evidence type="ECO:0000313" key="12">
    <source>
        <dbReference type="Proteomes" id="UP000433050"/>
    </source>
</evidence>
<keyword evidence="5" id="KW-0997">Cell inner membrane</keyword>
<dbReference type="InterPro" id="IPR051613">
    <property type="entry name" value="ABC_transp_permease_HisMQ"/>
</dbReference>
<keyword evidence="3 9" id="KW-0813">Transport</keyword>
<comment type="similarity">
    <text evidence="2">Belongs to the binding-protein-dependent transport system permease family. HisMQ subfamily.</text>
</comment>
<evidence type="ECO:0000256" key="2">
    <source>
        <dbReference type="ARBA" id="ARBA00010072"/>
    </source>
</evidence>
<dbReference type="InterPro" id="IPR000515">
    <property type="entry name" value="MetI-like"/>
</dbReference>
<gene>
    <name evidence="11" type="primary">occQ_1</name>
    <name evidence="11" type="ORF">STARVERO_01530</name>
</gene>
<keyword evidence="12" id="KW-1185">Reference proteome</keyword>
<dbReference type="PROSITE" id="PS50928">
    <property type="entry name" value="ABC_TM1"/>
    <property type="match status" value="1"/>
</dbReference>
<evidence type="ECO:0000313" key="11">
    <source>
        <dbReference type="EMBL" id="CAA0092852.1"/>
    </source>
</evidence>
<dbReference type="SUPFAM" id="SSF161098">
    <property type="entry name" value="MetI-like"/>
    <property type="match status" value="1"/>
</dbReference>
<dbReference type="GO" id="GO:0022857">
    <property type="term" value="F:transmembrane transporter activity"/>
    <property type="evidence" value="ECO:0007669"/>
    <property type="project" value="InterPro"/>
</dbReference>
<name>A0A5S9NQX2_9HYPH</name>
<dbReference type="CDD" id="cd06261">
    <property type="entry name" value="TM_PBP2"/>
    <property type="match status" value="1"/>
</dbReference>
<dbReference type="NCBIfam" id="TIGR01726">
    <property type="entry name" value="HEQRo_perm_3TM"/>
    <property type="match status" value="1"/>
</dbReference>
<evidence type="ECO:0000256" key="3">
    <source>
        <dbReference type="ARBA" id="ARBA00022448"/>
    </source>
</evidence>
<sequence>MQYFQLMGFGPDGWGRDMLAAAGMTIGVSIVGFVAGVLFGCCGAAAKLSRFGSLRWTAEVYTTVFRGVPDLLVIYLFYFGSSSLITSVASMFGAQGFVGAPAFLTGALAIGVVSGAYQTQVFIGAVEALPRGEIEAARAYGMSSLLLFRRVVLPQAIRFAIPGVANVWQLVLKESALISVVGLIELMRQAQIGAGSTRQPFSFFLTAAALYLLITFVSGIGFQALEKRAMRGVRRPA</sequence>
<dbReference type="Proteomes" id="UP000433050">
    <property type="component" value="Unassembled WGS sequence"/>
</dbReference>
<feature type="transmembrane region" description="Helical" evidence="9">
    <location>
        <begin position="72"/>
        <end position="92"/>
    </location>
</feature>
<dbReference type="InterPro" id="IPR010065">
    <property type="entry name" value="AA_ABC_transptr_permease_3TM"/>
</dbReference>